<name>A0AAJ4UY20_9BACT</name>
<accession>A0AAJ4UY20</accession>
<keyword evidence="5" id="KW-1185">Reference proteome</keyword>
<dbReference type="RefSeq" id="WP_123352613.1">
    <property type="nucleotide sequence ID" value="NZ_CP027432.2"/>
</dbReference>
<keyword evidence="1" id="KW-1133">Transmembrane helix</keyword>
<dbReference type="AlphaFoldDB" id="A0AAJ4UY20"/>
<dbReference type="EMBL" id="CP027432">
    <property type="protein sequence ID" value="QCI27589.1"/>
    <property type="molecule type" value="Genomic_DNA"/>
</dbReference>
<dbReference type="InterPro" id="IPR013417">
    <property type="entry name" value="CHP02588"/>
</dbReference>
<dbReference type="Pfam" id="PF09624">
    <property type="entry name" value="DUF2393"/>
    <property type="match status" value="1"/>
</dbReference>
<protein>
    <submittedName>
        <fullName evidence="2">DUF2393 domain-containing protein</fullName>
    </submittedName>
    <submittedName>
        <fullName evidence="3">Uncharacterized protein DUF2393</fullName>
    </submittedName>
</protein>
<evidence type="ECO:0000313" key="3">
    <source>
        <dbReference type="EMBL" id="ROR40233.1"/>
    </source>
</evidence>
<feature type="transmembrane region" description="Helical" evidence="1">
    <location>
        <begin position="12"/>
        <end position="32"/>
    </location>
</feature>
<keyword evidence="1" id="KW-0812">Transmembrane</keyword>
<reference evidence="5" key="1">
    <citation type="submission" date="2018-03" db="EMBL/GenBank/DDBJ databases">
        <title>A comparative analysis of the Nautiliaceae.</title>
        <authorList>
            <person name="Grosche A."/>
            <person name="Smedile F."/>
            <person name="Vetriani C."/>
        </authorList>
    </citation>
    <scope>NUCLEOTIDE SEQUENCE [LARGE SCALE GENOMIC DNA]</scope>
    <source>
        <strain evidence="5">TB6</strain>
    </source>
</reference>
<reference evidence="2" key="3">
    <citation type="submission" date="2019-06" db="EMBL/GenBank/DDBJ databases">
        <title>A comparative analysis of the Nautiliaceae.</title>
        <authorList>
            <person name="Grosche A."/>
            <person name="Smedile F."/>
            <person name="Vetriani C."/>
        </authorList>
    </citation>
    <scope>NUCLEOTIDE SEQUENCE</scope>
    <source>
        <strain evidence="2">TB6</strain>
    </source>
</reference>
<dbReference type="EMBL" id="RJVK01000002">
    <property type="protein sequence ID" value="ROR40233.1"/>
    <property type="molecule type" value="Genomic_DNA"/>
</dbReference>
<gene>
    <name evidence="2" type="ORF">C6V80_01005</name>
    <name evidence="3" type="ORF">EDC58_1222</name>
</gene>
<evidence type="ECO:0000313" key="2">
    <source>
        <dbReference type="EMBL" id="QCI27589.1"/>
    </source>
</evidence>
<sequence>MRLPYFTILHWLDIAFFLILFIFLVILSVKAAQNSVKLLLSMIFASFIVTAFGAVLGLVILEKYTKKAELLNVEQRRVLINETLVLKGRVKNIGKFKINYCKLEIKLVNNGWGGGGFTKGTFFKPGGLSLFGSKDEKKQRPNVVKAVRYIITDGLNPGEIKNFSAIIPYPPYFKNTYLNYKLYCH</sequence>
<keyword evidence="1" id="KW-0472">Membrane</keyword>
<evidence type="ECO:0000313" key="4">
    <source>
        <dbReference type="Proteomes" id="UP000272781"/>
    </source>
</evidence>
<feature type="transmembrane region" description="Helical" evidence="1">
    <location>
        <begin position="38"/>
        <end position="61"/>
    </location>
</feature>
<reference evidence="3 4" key="2">
    <citation type="submission" date="2018-11" db="EMBL/GenBank/DDBJ databases">
        <title>Genomic Encyclopedia of Type Strains, Phase IV (KMG-IV): sequencing the most valuable type-strain genomes for metagenomic binning, comparative biology and taxonomic classification.</title>
        <authorList>
            <person name="Goeker M."/>
        </authorList>
    </citation>
    <scope>NUCLEOTIDE SEQUENCE [LARGE SCALE GENOMIC DNA]</scope>
    <source>
        <strain evidence="3 4">DSM 27783</strain>
    </source>
</reference>
<organism evidence="3 4">
    <name type="scientific">Caminibacter pacificus</name>
    <dbReference type="NCBI Taxonomy" id="1424653"/>
    <lineage>
        <taxon>Bacteria</taxon>
        <taxon>Pseudomonadati</taxon>
        <taxon>Campylobacterota</taxon>
        <taxon>Epsilonproteobacteria</taxon>
        <taxon>Nautiliales</taxon>
        <taxon>Nautiliaceae</taxon>
        <taxon>Caminibacter</taxon>
    </lineage>
</organism>
<proteinExistence type="predicted"/>
<evidence type="ECO:0000256" key="1">
    <source>
        <dbReference type="SAM" id="Phobius"/>
    </source>
</evidence>
<dbReference type="Proteomes" id="UP000298805">
    <property type="component" value="Chromosome"/>
</dbReference>
<dbReference type="Proteomes" id="UP000272781">
    <property type="component" value="Unassembled WGS sequence"/>
</dbReference>
<evidence type="ECO:0000313" key="5">
    <source>
        <dbReference type="Proteomes" id="UP000298805"/>
    </source>
</evidence>